<feature type="transmembrane region" description="Helical" evidence="1">
    <location>
        <begin position="82"/>
        <end position="107"/>
    </location>
</feature>
<evidence type="ECO:0000256" key="1">
    <source>
        <dbReference type="SAM" id="Phobius"/>
    </source>
</evidence>
<dbReference type="SUPFAM" id="SSF53756">
    <property type="entry name" value="UDP-Glycosyltransferase/glycogen phosphorylase"/>
    <property type="match status" value="1"/>
</dbReference>
<proteinExistence type="predicted"/>
<gene>
    <name evidence="2" type="ORF">BBAD15_g4544</name>
</gene>
<keyword evidence="1" id="KW-0812">Transmembrane</keyword>
<evidence type="ECO:0000313" key="3">
    <source>
        <dbReference type="Proteomes" id="UP000030106"/>
    </source>
</evidence>
<sequence length="123" mass="13232">MLARAPVLAANTGGPTETVVEDRDPVMRRALSLSAADAARMGDEGRRRVKDTFGRDKMATTLMTVVRDVAAARRDSDADNTMIIVVVGTAFSLTLAALSLGIALWMMHDMKKNAAVREAGRML</sequence>
<dbReference type="GO" id="GO:0016757">
    <property type="term" value="F:glycosyltransferase activity"/>
    <property type="evidence" value="ECO:0007669"/>
    <property type="project" value="UniProtKB-KW"/>
</dbReference>
<dbReference type="HOGENOM" id="CLU_2014851_0_0_1"/>
<name>A0A0A2VQD5_BEABA</name>
<reference evidence="2 3" key="1">
    <citation type="submission" date="2012-10" db="EMBL/GenBank/DDBJ databases">
        <title>Genome sequencing and analysis of entomopathogenic fungi Beauveria bassiana D1-5.</title>
        <authorList>
            <person name="Li Q."/>
            <person name="Wang L."/>
            <person name="Zhang Z."/>
            <person name="Wang Q."/>
            <person name="Ren J."/>
            <person name="Wang M."/>
            <person name="Xu W."/>
            <person name="Wang J."/>
            <person name="Lu Y."/>
            <person name="Du Q."/>
            <person name="Sun Z."/>
        </authorList>
    </citation>
    <scope>NUCLEOTIDE SEQUENCE [LARGE SCALE GENOMIC DNA]</scope>
    <source>
        <strain evidence="2 3">D1-5</strain>
    </source>
</reference>
<accession>A0A0A2VQD5</accession>
<protein>
    <submittedName>
        <fullName evidence="2">Alpha-1,3/1,6-mannosyltransferase alg-2</fullName>
    </submittedName>
</protein>
<dbReference type="EMBL" id="ANFO01000361">
    <property type="protein sequence ID" value="KGQ10096.1"/>
    <property type="molecule type" value="Genomic_DNA"/>
</dbReference>
<organism evidence="2 3">
    <name type="scientific">Beauveria bassiana D1-5</name>
    <dbReference type="NCBI Taxonomy" id="1245745"/>
    <lineage>
        <taxon>Eukaryota</taxon>
        <taxon>Fungi</taxon>
        <taxon>Dikarya</taxon>
        <taxon>Ascomycota</taxon>
        <taxon>Pezizomycotina</taxon>
        <taxon>Sordariomycetes</taxon>
        <taxon>Hypocreomycetidae</taxon>
        <taxon>Hypocreales</taxon>
        <taxon>Cordycipitaceae</taxon>
        <taxon>Beauveria</taxon>
    </lineage>
</organism>
<dbReference type="Gene3D" id="3.40.50.2000">
    <property type="entry name" value="Glycogen Phosphorylase B"/>
    <property type="match status" value="1"/>
</dbReference>
<keyword evidence="1" id="KW-1133">Transmembrane helix</keyword>
<comment type="caution">
    <text evidence="2">The sequence shown here is derived from an EMBL/GenBank/DDBJ whole genome shotgun (WGS) entry which is preliminary data.</text>
</comment>
<dbReference type="AlphaFoldDB" id="A0A0A2VQD5"/>
<evidence type="ECO:0000313" key="2">
    <source>
        <dbReference type="EMBL" id="KGQ10096.1"/>
    </source>
</evidence>
<dbReference type="Proteomes" id="UP000030106">
    <property type="component" value="Unassembled WGS sequence"/>
</dbReference>
<keyword evidence="2" id="KW-0808">Transferase</keyword>
<keyword evidence="2" id="KW-0328">Glycosyltransferase</keyword>
<keyword evidence="1" id="KW-0472">Membrane</keyword>
<dbReference type="STRING" id="1245745.A0A0A2VQD5"/>